<accession>A0A9P0G0X6</accession>
<keyword evidence="2" id="KW-1185">Reference proteome</keyword>
<reference evidence="1" key="1">
    <citation type="submission" date="2021-12" db="EMBL/GenBank/DDBJ databases">
        <authorList>
            <person name="King R."/>
        </authorList>
    </citation>
    <scope>NUCLEOTIDE SEQUENCE</scope>
</reference>
<dbReference type="EMBL" id="OU893344">
    <property type="protein sequence ID" value="CAH0749922.1"/>
    <property type="molecule type" value="Genomic_DNA"/>
</dbReference>
<name>A0A9P0G0X6_9NEOP</name>
<proteinExistence type="predicted"/>
<dbReference type="Proteomes" id="UP001153714">
    <property type="component" value="Chromosome 13"/>
</dbReference>
<reference evidence="1" key="2">
    <citation type="submission" date="2022-10" db="EMBL/GenBank/DDBJ databases">
        <authorList>
            <consortium name="ENA_rothamsted_submissions"/>
            <consortium name="culmorum"/>
            <person name="King R."/>
        </authorList>
    </citation>
    <scope>NUCLEOTIDE SEQUENCE</scope>
</reference>
<protein>
    <submittedName>
        <fullName evidence="1">Uncharacterized protein</fullName>
    </submittedName>
</protein>
<organism evidence="1 2">
    <name type="scientific">Diatraea saccharalis</name>
    <name type="common">sugarcane borer</name>
    <dbReference type="NCBI Taxonomy" id="40085"/>
    <lineage>
        <taxon>Eukaryota</taxon>
        <taxon>Metazoa</taxon>
        <taxon>Ecdysozoa</taxon>
        <taxon>Arthropoda</taxon>
        <taxon>Hexapoda</taxon>
        <taxon>Insecta</taxon>
        <taxon>Pterygota</taxon>
        <taxon>Neoptera</taxon>
        <taxon>Endopterygota</taxon>
        <taxon>Lepidoptera</taxon>
        <taxon>Glossata</taxon>
        <taxon>Ditrysia</taxon>
        <taxon>Pyraloidea</taxon>
        <taxon>Crambidae</taxon>
        <taxon>Crambinae</taxon>
        <taxon>Diatraea</taxon>
    </lineage>
</organism>
<evidence type="ECO:0000313" key="2">
    <source>
        <dbReference type="Proteomes" id="UP001153714"/>
    </source>
</evidence>
<gene>
    <name evidence="1" type="ORF">DIATSA_LOCUS3327</name>
</gene>
<evidence type="ECO:0000313" key="1">
    <source>
        <dbReference type="EMBL" id="CAH0749922.1"/>
    </source>
</evidence>
<sequence length="219" mass="25151">MLFSILFNTDAILFFPVYKALYETTKLAVKDRNVHPVRDTGMECVPPKVSSKQSERVAASKNRLAFRSAAMVTSQCGLRPSKCHCHQDIRNKQQEQAQVEYVFAYDTPQSSDLDASLNTNYHARVLDIPSYCEKDVVEEHVKSELIGSCRYYSNLLTKHFGFLKEKGSSESLYAEHRPMSLSIINNKTSVVHRGLHYEAQRSQRERLSNVQEPENYQLR</sequence>
<dbReference type="OrthoDB" id="7491256at2759"/>
<dbReference type="AlphaFoldDB" id="A0A9P0G0X6"/>